<dbReference type="OrthoDB" id="3278650at2"/>
<dbReference type="RefSeq" id="WP_131361467.1">
    <property type="nucleotide sequence ID" value="NZ_SJKB01000009.1"/>
</dbReference>
<evidence type="ECO:0000313" key="2">
    <source>
        <dbReference type="Proteomes" id="UP000291144"/>
    </source>
</evidence>
<evidence type="ECO:0008006" key="3">
    <source>
        <dbReference type="Google" id="ProtNLM"/>
    </source>
</evidence>
<dbReference type="AlphaFoldDB" id="A0A4R0KHI9"/>
<protein>
    <recommendedName>
        <fullName evidence="3">Pectate lyase superfamily protein domain-containing protein</fullName>
    </recommendedName>
</protein>
<dbReference type="SUPFAM" id="SSF51126">
    <property type="entry name" value="Pectin lyase-like"/>
    <property type="match status" value="1"/>
</dbReference>
<comment type="caution">
    <text evidence="1">The sequence shown here is derived from an EMBL/GenBank/DDBJ whole genome shotgun (WGS) entry which is preliminary data.</text>
</comment>
<dbReference type="InterPro" id="IPR011050">
    <property type="entry name" value="Pectin_lyase_fold/virulence"/>
</dbReference>
<organism evidence="1 2">
    <name type="scientific">Kribbella pittospori</name>
    <dbReference type="NCBI Taxonomy" id="722689"/>
    <lineage>
        <taxon>Bacteria</taxon>
        <taxon>Bacillati</taxon>
        <taxon>Actinomycetota</taxon>
        <taxon>Actinomycetes</taxon>
        <taxon>Propionibacteriales</taxon>
        <taxon>Kribbellaceae</taxon>
        <taxon>Kribbella</taxon>
    </lineage>
</organism>
<evidence type="ECO:0000313" key="1">
    <source>
        <dbReference type="EMBL" id="TCC58076.1"/>
    </source>
</evidence>
<dbReference type="EMBL" id="SJKB01000009">
    <property type="protein sequence ID" value="TCC58076.1"/>
    <property type="molecule type" value="Genomic_DNA"/>
</dbReference>
<accession>A0A4R0KHI9</accession>
<name>A0A4R0KHI9_9ACTN</name>
<dbReference type="InterPro" id="IPR012334">
    <property type="entry name" value="Pectin_lyas_fold"/>
</dbReference>
<sequence>MVAEYRPRLTGDGDQNGALLRGLLSGSEPGRVVLPTGSYPISGGLVLTDSWCLCGSGTTLWRAEAEESPLIHVLGSGVSVTDLTLELPDATPGPHDGAEWTAITIGRYFYTEKPEWIERITVERVVIRRAGRCPANNITLIGAVRDVRCADLEVHGGGTAIMAHWGAVGAAVNDITGHSLHPHHFQVEGLRVHDAFEAFCLSSVHDVEVRDVRCERVEIGFRLLPGDNTDRYHEKGAGSGINERLSIRGCDIGWCGDLYAIRVAGWGRSEVDGTVTTRAYTDLVLRDVTVRTLPLVVNGRPPREGRRPIVVEDAGLVDLDHVRVLSDQTIAHEDHVHGAPGGPDTARG</sequence>
<dbReference type="Gene3D" id="2.160.20.10">
    <property type="entry name" value="Single-stranded right-handed beta-helix, Pectin lyase-like"/>
    <property type="match status" value="1"/>
</dbReference>
<gene>
    <name evidence="1" type="ORF">E0H73_27455</name>
</gene>
<reference evidence="1 2" key="1">
    <citation type="submission" date="2019-02" db="EMBL/GenBank/DDBJ databases">
        <title>Kribbella capetownensis sp. nov. and Kribbella speibonae sp. nov., isolated from soil.</title>
        <authorList>
            <person name="Curtis S.M."/>
            <person name="Norton I."/>
            <person name="Everest G.J."/>
            <person name="Meyers P.R."/>
        </authorList>
    </citation>
    <scope>NUCLEOTIDE SEQUENCE [LARGE SCALE GENOMIC DNA]</scope>
    <source>
        <strain evidence="1 2">NRRL B-24813</strain>
    </source>
</reference>
<dbReference type="Proteomes" id="UP000291144">
    <property type="component" value="Unassembled WGS sequence"/>
</dbReference>
<keyword evidence="2" id="KW-1185">Reference proteome</keyword>
<proteinExistence type="predicted"/>